<proteinExistence type="predicted"/>
<accession>A0ACA9NZQ8</accession>
<dbReference type="EMBL" id="CAJVPM010033081">
    <property type="protein sequence ID" value="CAG8684394.1"/>
    <property type="molecule type" value="Genomic_DNA"/>
</dbReference>
<dbReference type="Proteomes" id="UP000789860">
    <property type="component" value="Unassembled WGS sequence"/>
</dbReference>
<organism evidence="1 2">
    <name type="scientific">Scutellospora calospora</name>
    <dbReference type="NCBI Taxonomy" id="85575"/>
    <lineage>
        <taxon>Eukaryota</taxon>
        <taxon>Fungi</taxon>
        <taxon>Fungi incertae sedis</taxon>
        <taxon>Mucoromycota</taxon>
        <taxon>Glomeromycotina</taxon>
        <taxon>Glomeromycetes</taxon>
        <taxon>Diversisporales</taxon>
        <taxon>Gigasporaceae</taxon>
        <taxon>Scutellospora</taxon>
    </lineage>
</organism>
<protein>
    <submittedName>
        <fullName evidence="1">6927_t:CDS:1</fullName>
    </submittedName>
</protein>
<reference evidence="1" key="1">
    <citation type="submission" date="2021-06" db="EMBL/GenBank/DDBJ databases">
        <authorList>
            <person name="Kallberg Y."/>
            <person name="Tangrot J."/>
            <person name="Rosling A."/>
        </authorList>
    </citation>
    <scope>NUCLEOTIDE SEQUENCE</scope>
    <source>
        <strain evidence="1">AU212A</strain>
    </source>
</reference>
<name>A0ACA9NZQ8_9GLOM</name>
<comment type="caution">
    <text evidence="1">The sequence shown here is derived from an EMBL/GenBank/DDBJ whole genome shotgun (WGS) entry which is preliminary data.</text>
</comment>
<evidence type="ECO:0000313" key="2">
    <source>
        <dbReference type="Proteomes" id="UP000789860"/>
    </source>
</evidence>
<sequence length="165" mass="19132">SGKKPEDKIMKAYQESIKYLECMMKKFITFCNENNLSRKDFNKRLNNLQTLIEEGEKAKTHIIVLINTRGTANAFINKLSEQEKTRINELESTLYYQKIISERDISNLQNEIKGLVLRERKYIDSLKRLGCIVIPRLVHTDSVGIPQEEITDLVGITQEEITDLV</sequence>
<feature type="non-terminal residue" evidence="1">
    <location>
        <position position="165"/>
    </location>
</feature>
<feature type="non-terminal residue" evidence="1">
    <location>
        <position position="1"/>
    </location>
</feature>
<gene>
    <name evidence="1" type="ORF">SCALOS_LOCUS9852</name>
</gene>
<keyword evidence="2" id="KW-1185">Reference proteome</keyword>
<evidence type="ECO:0000313" key="1">
    <source>
        <dbReference type="EMBL" id="CAG8684394.1"/>
    </source>
</evidence>